<organism evidence="1 2">
    <name type="scientific">Actinomycetospora aurantiaca</name>
    <dbReference type="NCBI Taxonomy" id="3129233"/>
    <lineage>
        <taxon>Bacteria</taxon>
        <taxon>Bacillati</taxon>
        <taxon>Actinomycetota</taxon>
        <taxon>Actinomycetes</taxon>
        <taxon>Pseudonocardiales</taxon>
        <taxon>Pseudonocardiaceae</taxon>
        <taxon>Actinomycetospora</taxon>
    </lineage>
</organism>
<name>A0ABU8MSW3_9PSEU</name>
<gene>
    <name evidence="1" type="ORF">WCD74_21700</name>
</gene>
<dbReference type="InterPro" id="IPR019587">
    <property type="entry name" value="Polyketide_cyclase/dehydratase"/>
</dbReference>
<dbReference type="EMBL" id="JBBEGN010000012">
    <property type="protein sequence ID" value="MEJ2870400.1"/>
    <property type="molecule type" value="Genomic_DNA"/>
</dbReference>
<proteinExistence type="predicted"/>
<dbReference type="Proteomes" id="UP001385809">
    <property type="component" value="Unassembled WGS sequence"/>
</dbReference>
<reference evidence="1 2" key="1">
    <citation type="submission" date="2024-03" db="EMBL/GenBank/DDBJ databases">
        <title>Actinomycetospora sp. OC33-EN08, a novel actinomycete isolated from wild orchid (Aerides multiflora).</title>
        <authorList>
            <person name="Suriyachadkun C."/>
        </authorList>
    </citation>
    <scope>NUCLEOTIDE SEQUENCE [LARGE SCALE GENOMIC DNA]</scope>
    <source>
        <strain evidence="1 2">OC33-EN08</strain>
    </source>
</reference>
<accession>A0ABU8MSW3</accession>
<dbReference type="Gene3D" id="3.30.530.20">
    <property type="match status" value="1"/>
</dbReference>
<dbReference type="RefSeq" id="WP_337696967.1">
    <property type="nucleotide sequence ID" value="NZ_JBBEGN010000012.1"/>
</dbReference>
<comment type="caution">
    <text evidence="1">The sequence shown here is derived from an EMBL/GenBank/DDBJ whole genome shotgun (WGS) entry which is preliminary data.</text>
</comment>
<dbReference type="Pfam" id="PF10604">
    <property type="entry name" value="Polyketide_cyc2"/>
    <property type="match status" value="1"/>
</dbReference>
<evidence type="ECO:0000313" key="1">
    <source>
        <dbReference type="EMBL" id="MEJ2870400.1"/>
    </source>
</evidence>
<evidence type="ECO:0000313" key="2">
    <source>
        <dbReference type="Proteomes" id="UP001385809"/>
    </source>
</evidence>
<protein>
    <submittedName>
        <fullName evidence="1">SRPBCC family protein</fullName>
    </submittedName>
</protein>
<dbReference type="InterPro" id="IPR023393">
    <property type="entry name" value="START-like_dom_sf"/>
</dbReference>
<keyword evidence="2" id="KW-1185">Reference proteome</keyword>
<dbReference type="SUPFAM" id="SSF55961">
    <property type="entry name" value="Bet v1-like"/>
    <property type="match status" value="1"/>
</dbReference>
<sequence length="162" mass="17498">MDVTVAVAPAGYAGGMPTVTRTATSHAPLETVRDYLRDFSNATEWDAGTITCEPVDPSTAVGIGKQWTNVSEFRGRETTLTYTLEADEPERLRIVGRNKTVTSEDELDLSFLGDVTTVRYTATFTFHGAAKLATFLLVPALQKLGDDAQRTLQAALSKLPAS</sequence>